<keyword evidence="2" id="KW-1185">Reference proteome</keyword>
<dbReference type="EMBL" id="FOFA01000003">
    <property type="protein sequence ID" value="SEQ48395.1"/>
    <property type="molecule type" value="Genomic_DNA"/>
</dbReference>
<accession>A0A1H9GE33</accession>
<gene>
    <name evidence="1" type="ORF">SAMN05421756_103601</name>
</gene>
<dbReference type="InterPro" id="IPR023393">
    <property type="entry name" value="START-like_dom_sf"/>
</dbReference>
<dbReference type="Pfam" id="PF10604">
    <property type="entry name" value="Polyketide_cyc2"/>
    <property type="match status" value="1"/>
</dbReference>
<dbReference type="SUPFAM" id="SSF55961">
    <property type="entry name" value="Bet v1-like"/>
    <property type="match status" value="1"/>
</dbReference>
<proteinExistence type="predicted"/>
<reference evidence="2" key="1">
    <citation type="submission" date="2016-10" db="EMBL/GenBank/DDBJ databases">
        <authorList>
            <person name="Varghese N."/>
            <person name="Submissions S."/>
        </authorList>
    </citation>
    <scope>NUCLEOTIDE SEQUENCE [LARGE SCALE GENOMIC DNA]</scope>
    <source>
        <strain evidence="2">CGMCC 4.6856</strain>
    </source>
</reference>
<protein>
    <submittedName>
        <fullName evidence="1">Polyketide cyclase / dehydrase and lipid transport</fullName>
    </submittedName>
</protein>
<organism evidence="1 2">
    <name type="scientific">Microlunatus flavus</name>
    <dbReference type="NCBI Taxonomy" id="1036181"/>
    <lineage>
        <taxon>Bacteria</taxon>
        <taxon>Bacillati</taxon>
        <taxon>Actinomycetota</taxon>
        <taxon>Actinomycetes</taxon>
        <taxon>Propionibacteriales</taxon>
        <taxon>Propionibacteriaceae</taxon>
        <taxon>Microlunatus</taxon>
    </lineage>
</organism>
<dbReference type="Gene3D" id="3.30.530.20">
    <property type="match status" value="1"/>
</dbReference>
<dbReference type="AlphaFoldDB" id="A0A1H9GE33"/>
<sequence>MHCSVVVHRPVAAVFAYAADPDHLPRWASGLAQSEVRRDGETLLVGSPMGDVRVRFVGPNPYGVLDHEVTLPDGSATLNPFRVLSHPEGSELLFTVRQGALSDADLERDAATVQADLERLRDLLEAGPDGRAG</sequence>
<dbReference type="Proteomes" id="UP000198504">
    <property type="component" value="Unassembled WGS sequence"/>
</dbReference>
<evidence type="ECO:0000313" key="1">
    <source>
        <dbReference type="EMBL" id="SEQ48395.1"/>
    </source>
</evidence>
<dbReference type="InterPro" id="IPR019587">
    <property type="entry name" value="Polyketide_cyclase/dehydratase"/>
</dbReference>
<evidence type="ECO:0000313" key="2">
    <source>
        <dbReference type="Proteomes" id="UP000198504"/>
    </source>
</evidence>
<name>A0A1H9GE33_9ACTN</name>